<keyword evidence="8" id="KW-0067">ATP-binding</keyword>
<dbReference type="InterPro" id="IPR006483">
    <property type="entry name" value="CRISPR-assoc_Cas3_HD"/>
</dbReference>
<dbReference type="InterPro" id="IPR001650">
    <property type="entry name" value="Helicase_C-like"/>
</dbReference>
<evidence type="ECO:0000256" key="5">
    <source>
        <dbReference type="ARBA" id="ARBA00022741"/>
    </source>
</evidence>
<evidence type="ECO:0000313" key="13">
    <source>
        <dbReference type="EMBL" id="VFD54714.1"/>
    </source>
</evidence>
<evidence type="ECO:0000256" key="1">
    <source>
        <dbReference type="ARBA" id="ARBA00006847"/>
    </source>
</evidence>
<protein>
    <submittedName>
        <fullName evidence="13">CRISPR-associated helicase Cas3</fullName>
    </submittedName>
</protein>
<dbReference type="GO" id="GO:0004518">
    <property type="term" value="F:nuclease activity"/>
    <property type="evidence" value="ECO:0007669"/>
    <property type="project" value="UniProtKB-KW"/>
</dbReference>
<keyword evidence="5" id="KW-0547">Nucleotide-binding</keyword>
<evidence type="ECO:0000259" key="10">
    <source>
        <dbReference type="PROSITE" id="PS51192"/>
    </source>
</evidence>
<evidence type="ECO:0000256" key="7">
    <source>
        <dbReference type="ARBA" id="ARBA00022806"/>
    </source>
</evidence>
<comment type="similarity">
    <text evidence="1">In the N-terminal section; belongs to the CRISPR-associated nuclease Cas3-HD family.</text>
</comment>
<dbReference type="NCBIfam" id="TIGR01587">
    <property type="entry name" value="cas3_core"/>
    <property type="match status" value="1"/>
</dbReference>
<feature type="domain" description="Helicase C-terminal" evidence="11">
    <location>
        <begin position="547"/>
        <end position="711"/>
    </location>
</feature>
<dbReference type="NCBIfam" id="TIGR01596">
    <property type="entry name" value="cas3_HD"/>
    <property type="match status" value="1"/>
</dbReference>
<accession>A0AAX3H0N0</accession>
<dbReference type="AlphaFoldDB" id="A0AAX3H0N0"/>
<evidence type="ECO:0000256" key="9">
    <source>
        <dbReference type="ARBA" id="ARBA00023118"/>
    </source>
</evidence>
<dbReference type="GO" id="GO:0016787">
    <property type="term" value="F:hydrolase activity"/>
    <property type="evidence" value="ECO:0007669"/>
    <property type="project" value="UniProtKB-KW"/>
</dbReference>
<dbReference type="GO" id="GO:0051607">
    <property type="term" value="P:defense response to virus"/>
    <property type="evidence" value="ECO:0007669"/>
    <property type="project" value="UniProtKB-KW"/>
</dbReference>
<dbReference type="InterPro" id="IPR038257">
    <property type="entry name" value="CRISPR-assoc_Cas3_HD_sf"/>
</dbReference>
<keyword evidence="3" id="KW-0540">Nuclease</keyword>
<dbReference type="PROSITE" id="PS51192">
    <property type="entry name" value="HELICASE_ATP_BIND_1"/>
    <property type="match status" value="1"/>
</dbReference>
<evidence type="ECO:0000256" key="6">
    <source>
        <dbReference type="ARBA" id="ARBA00022801"/>
    </source>
</evidence>
<dbReference type="Pfam" id="PF22590">
    <property type="entry name" value="Cas3-like_C_2"/>
    <property type="match status" value="1"/>
</dbReference>
<name>A0AAX3H0N0_CLODI</name>
<evidence type="ECO:0000256" key="2">
    <source>
        <dbReference type="ARBA" id="ARBA00009046"/>
    </source>
</evidence>
<dbReference type="InterPro" id="IPR006474">
    <property type="entry name" value="Helicase_Cas3_CRISPR-ass_core"/>
</dbReference>
<evidence type="ECO:0000259" key="12">
    <source>
        <dbReference type="PROSITE" id="PS51643"/>
    </source>
</evidence>
<comment type="similarity">
    <text evidence="2">In the central section; belongs to the CRISPR-associated helicase Cas3 family.</text>
</comment>
<dbReference type="GO" id="GO:0004386">
    <property type="term" value="F:helicase activity"/>
    <property type="evidence" value="ECO:0007669"/>
    <property type="project" value="UniProtKB-KW"/>
</dbReference>
<dbReference type="Gene3D" id="3.40.50.300">
    <property type="entry name" value="P-loop containing nucleotide triphosphate hydrolases"/>
    <property type="match status" value="2"/>
</dbReference>
<reference evidence="13 14" key="1">
    <citation type="submission" date="2019-02" db="EMBL/GenBank/DDBJ databases">
        <authorList>
            <consortium name="Pathogen Informatics"/>
        </authorList>
    </citation>
    <scope>NUCLEOTIDE SEQUENCE [LARGE SCALE GENOMIC DNA]</scope>
    <source>
        <strain evidence="13 14">078GUE027</strain>
    </source>
</reference>
<dbReference type="CDD" id="cd09641">
    <property type="entry name" value="Cas3''_I"/>
    <property type="match status" value="1"/>
</dbReference>
<dbReference type="InterPro" id="IPR014001">
    <property type="entry name" value="Helicase_ATP-bd"/>
</dbReference>
<dbReference type="GO" id="GO:0046872">
    <property type="term" value="F:metal ion binding"/>
    <property type="evidence" value="ECO:0007669"/>
    <property type="project" value="UniProtKB-KW"/>
</dbReference>
<comment type="caution">
    <text evidence="13">The sequence shown here is derived from an EMBL/GenBank/DDBJ whole genome shotgun (WGS) entry which is preliminary data.</text>
</comment>
<keyword evidence="7" id="KW-0347">Helicase</keyword>
<dbReference type="InterPro" id="IPR027417">
    <property type="entry name" value="P-loop_NTPase"/>
</dbReference>
<proteinExistence type="inferred from homology"/>
<dbReference type="PROSITE" id="PS51643">
    <property type="entry name" value="HD_CAS3"/>
    <property type="match status" value="1"/>
</dbReference>
<evidence type="ECO:0000256" key="4">
    <source>
        <dbReference type="ARBA" id="ARBA00022723"/>
    </source>
</evidence>
<dbReference type="GO" id="GO:0005524">
    <property type="term" value="F:ATP binding"/>
    <property type="evidence" value="ECO:0007669"/>
    <property type="project" value="UniProtKB-KW"/>
</dbReference>
<dbReference type="SMART" id="SM00487">
    <property type="entry name" value="DEXDc"/>
    <property type="match status" value="1"/>
</dbReference>
<dbReference type="SUPFAM" id="SSF52540">
    <property type="entry name" value="P-loop containing nucleoside triphosphate hydrolases"/>
    <property type="match status" value="1"/>
</dbReference>
<gene>
    <name evidence="13" type="ORF">SAMEA1710456_02207</name>
</gene>
<organism evidence="13 14">
    <name type="scientific">Clostridioides difficile</name>
    <name type="common">Peptoclostridium difficile</name>
    <dbReference type="NCBI Taxonomy" id="1496"/>
    <lineage>
        <taxon>Bacteria</taxon>
        <taxon>Bacillati</taxon>
        <taxon>Bacillota</taxon>
        <taxon>Clostridia</taxon>
        <taxon>Peptostreptococcales</taxon>
        <taxon>Peptostreptococcaceae</taxon>
        <taxon>Clostridioides</taxon>
    </lineage>
</organism>
<keyword evidence="9" id="KW-0051">Antiviral defense</keyword>
<keyword evidence="6" id="KW-0378">Hydrolase</keyword>
<evidence type="ECO:0000256" key="8">
    <source>
        <dbReference type="ARBA" id="ARBA00022840"/>
    </source>
</evidence>
<sequence length="852" mass="101282">MYFKKVELFDISNNINNCKNIYAHINKDRKPETLKEHSDLSYSYLMKLCVKKDLSSCLERIENKFFKKDSFLSKNFYREIILNMVYMHDIGKINSSFQFVKMQNKNFKKISLRYTKHSFISSMLYFDYYFEKLKKYDFEEKKILSLFLMINTYTISKHHGVLKSFKEFLFLFKDEFINIKENFKDLFKNNYNLELKSVPKTIEKMVRGVEGYLDDSHIKDNLAIDLYIYSKLMFSIVTSCDFYATSEYNSGNSIDGFGTIDNYNKYYDVLKKSEIYKGMKKYREYLNNNSECPYKENDINRLRTEMSIEAEDAITHNTRKRIFYLEAPTGSGKTVTSINLALKSIELNQSLKKIFYIFPFNTLVEQTKDVFINEIFNSVKDIQKDVVVINSITPIQTEDKEEDNKNVEYCVTKQEIDYDKSLLNRQFLHYPIVLTTNIGFFNYLFGVSREECFPLIHMINSVIILDEIQNYKNEIWKEIILFLEKYADILNIKFIIMSATLPRLNKLGCNDDNFAYLVKNREKFFKNHLFKDRVNISFEMLNSEINDIEEISEKVIEEAEIYNKILIEFIKKSSALEFYKNIKEKLKYKLEDVFLLTGDDNKLERKKIINKIKDMNSVILVATQVVEAGVDIDMDLGFKDISTIDSDEQFLGRINRSCKKLNSKVYFFNLDDASKIYKKDVRKERHLTLNEESNRKIILDKDFEKYYDKIIARIEENKHKHNDKNIEVFIKDIVGNLNFTEVKKWMALIPDLKEYTIFLNTIVKDESGNMIVGSDVWYEYISLLKNDNVEYSEKRVKMSEIMEKLDYFTYKVQKFDNSFNDLVGDIFYIDDGSKYFTEGKFDRSKFNQNEFL</sequence>
<dbReference type="SMART" id="SM00490">
    <property type="entry name" value="HELICc"/>
    <property type="match status" value="1"/>
</dbReference>
<dbReference type="PROSITE" id="PS51194">
    <property type="entry name" value="HELICASE_CTER"/>
    <property type="match status" value="1"/>
</dbReference>
<dbReference type="RefSeq" id="WP_003424502.1">
    <property type="nucleotide sequence ID" value="NZ_BEHB01000013.1"/>
</dbReference>
<feature type="domain" description="HD Cas3-type" evidence="12">
    <location>
        <begin position="27"/>
        <end position="243"/>
    </location>
</feature>
<keyword evidence="4" id="KW-0479">Metal-binding</keyword>
<dbReference type="EMBL" id="CAADAT010000012">
    <property type="protein sequence ID" value="VFD54714.1"/>
    <property type="molecule type" value="Genomic_DNA"/>
</dbReference>
<dbReference type="Proteomes" id="UP000346772">
    <property type="component" value="Unassembled WGS sequence"/>
</dbReference>
<evidence type="ECO:0000256" key="3">
    <source>
        <dbReference type="ARBA" id="ARBA00022722"/>
    </source>
</evidence>
<dbReference type="InterPro" id="IPR054712">
    <property type="entry name" value="Cas3-like_dom"/>
</dbReference>
<evidence type="ECO:0000259" key="11">
    <source>
        <dbReference type="PROSITE" id="PS51194"/>
    </source>
</evidence>
<dbReference type="InterPro" id="IPR011545">
    <property type="entry name" value="DEAD/DEAH_box_helicase_dom"/>
</dbReference>
<dbReference type="Pfam" id="PF00270">
    <property type="entry name" value="DEAD"/>
    <property type="match status" value="1"/>
</dbReference>
<dbReference type="Gene3D" id="1.10.3210.30">
    <property type="match status" value="1"/>
</dbReference>
<feature type="domain" description="Helicase ATP-binding" evidence="10">
    <location>
        <begin position="314"/>
        <end position="519"/>
    </location>
</feature>
<dbReference type="GO" id="GO:0003676">
    <property type="term" value="F:nucleic acid binding"/>
    <property type="evidence" value="ECO:0007669"/>
    <property type="project" value="InterPro"/>
</dbReference>
<evidence type="ECO:0000313" key="14">
    <source>
        <dbReference type="Proteomes" id="UP000346772"/>
    </source>
</evidence>